<dbReference type="AlphaFoldDB" id="A0A8I6WI98"/>
<dbReference type="InterPro" id="IPR013187">
    <property type="entry name" value="F-box-assoc_dom_typ3"/>
</dbReference>
<protein>
    <recommendedName>
        <fullName evidence="1">F-box domain-containing protein</fullName>
    </recommendedName>
</protein>
<sequence>MYLAPSMDLKMVVNDQRKKKVPQRKRRTRRRQTKLPYEDLLDEIVWEILIRLPVESLLRFKLVSKAWRSIISDPVFVRAHLHYSKQKHHSSLSFLIIPQIYLEPDPSHIVSTNIRFYHCSLQQQQQQDDTMSGSASASLLYGKHFEAGEFELVSQMAHCDGLVLLPTDTNTYIFNPAMRDVLELPKSHRNIVQHSVVPIGFGVDPSTGRYKVVRSFYYCIYHSSDCHHIAMGMEVFTINDGQNGSWRETLIDPPALILRAHTAIHCKGCLFYYIDRESHPCATRVLLRFSLADETFGFTPLLPSMDTQVEDEDIMVHELDGELCATFFSKVVRQVLIWMTNDVLDPQWKCHRIINFPEQCYPIASLSHDGVLLRRCNSLFRYYFKAKGVKEEETLGIDDLRFIGPTDDIMGHAWENVCWFDLLLYTESLVPITHKAGLQAL</sequence>
<evidence type="ECO:0000259" key="1">
    <source>
        <dbReference type="PROSITE" id="PS50181"/>
    </source>
</evidence>
<accession>A0A8I6WI98</accession>
<dbReference type="NCBIfam" id="TIGR01640">
    <property type="entry name" value="F_box_assoc_1"/>
    <property type="match status" value="1"/>
</dbReference>
<dbReference type="InterPro" id="IPR001810">
    <property type="entry name" value="F-box_dom"/>
</dbReference>
<dbReference type="EnsemblPlants" id="HORVU.MOREX.r3.2HG0132050.1">
    <property type="protein sequence ID" value="HORVU.MOREX.r3.2HG0132050.1.CDS1"/>
    <property type="gene ID" value="HORVU.MOREX.r3.2HG0132050"/>
</dbReference>
<dbReference type="Pfam" id="PF00646">
    <property type="entry name" value="F-box"/>
    <property type="match status" value="1"/>
</dbReference>
<dbReference type="InterPro" id="IPR017451">
    <property type="entry name" value="F-box-assoc_interact_dom"/>
</dbReference>
<reference evidence="3" key="1">
    <citation type="journal article" date="2012" name="Nature">
        <title>A physical, genetic and functional sequence assembly of the barley genome.</title>
        <authorList>
            <consortium name="The International Barley Genome Sequencing Consortium"/>
            <person name="Mayer K.F."/>
            <person name="Waugh R."/>
            <person name="Brown J.W."/>
            <person name="Schulman A."/>
            <person name="Langridge P."/>
            <person name="Platzer M."/>
            <person name="Fincher G.B."/>
            <person name="Muehlbauer G.J."/>
            <person name="Sato K."/>
            <person name="Close T.J."/>
            <person name="Wise R.P."/>
            <person name="Stein N."/>
        </authorList>
    </citation>
    <scope>NUCLEOTIDE SEQUENCE [LARGE SCALE GENOMIC DNA]</scope>
    <source>
        <strain evidence="3">cv. Morex</strain>
    </source>
</reference>
<dbReference type="SUPFAM" id="SSF81383">
    <property type="entry name" value="F-box domain"/>
    <property type="match status" value="1"/>
</dbReference>
<dbReference type="InterPro" id="IPR036047">
    <property type="entry name" value="F-box-like_dom_sf"/>
</dbReference>
<name>A0A8I6WI98_HORVV</name>
<dbReference type="PROSITE" id="PS50181">
    <property type="entry name" value="FBOX"/>
    <property type="match status" value="1"/>
</dbReference>
<dbReference type="Pfam" id="PF08268">
    <property type="entry name" value="FBA_3"/>
    <property type="match status" value="1"/>
</dbReference>
<reference evidence="2" key="2">
    <citation type="submission" date="2020-10" db="EMBL/GenBank/DDBJ databases">
        <authorList>
            <person name="Scholz U."/>
            <person name="Mascher M."/>
            <person name="Fiebig A."/>
        </authorList>
    </citation>
    <scope>NUCLEOTIDE SEQUENCE [LARGE SCALE GENOMIC DNA]</scope>
    <source>
        <strain evidence="2">cv. Morex</strain>
    </source>
</reference>
<proteinExistence type="predicted"/>
<dbReference type="PANTHER" id="PTHR31111:SF133">
    <property type="entry name" value="OS07G0196600 PROTEIN"/>
    <property type="match status" value="1"/>
</dbReference>
<dbReference type="SMART" id="SM00256">
    <property type="entry name" value="FBOX"/>
    <property type="match status" value="1"/>
</dbReference>
<dbReference type="Gramene" id="HORVU.MOREX.r3.2HG0132050.1">
    <property type="protein sequence ID" value="HORVU.MOREX.r3.2HG0132050.1.CDS1"/>
    <property type="gene ID" value="HORVU.MOREX.r3.2HG0132050"/>
</dbReference>
<organism evidence="2 3">
    <name type="scientific">Hordeum vulgare subsp. vulgare</name>
    <name type="common">Domesticated barley</name>
    <dbReference type="NCBI Taxonomy" id="112509"/>
    <lineage>
        <taxon>Eukaryota</taxon>
        <taxon>Viridiplantae</taxon>
        <taxon>Streptophyta</taxon>
        <taxon>Embryophyta</taxon>
        <taxon>Tracheophyta</taxon>
        <taxon>Spermatophyta</taxon>
        <taxon>Magnoliopsida</taxon>
        <taxon>Liliopsida</taxon>
        <taxon>Poales</taxon>
        <taxon>Poaceae</taxon>
        <taxon>BOP clade</taxon>
        <taxon>Pooideae</taxon>
        <taxon>Triticodae</taxon>
        <taxon>Triticeae</taxon>
        <taxon>Hordeinae</taxon>
        <taxon>Hordeum</taxon>
    </lineage>
</organism>
<keyword evidence="3" id="KW-1185">Reference proteome</keyword>
<dbReference type="CDD" id="cd22157">
    <property type="entry name" value="F-box_AtFBW1-like"/>
    <property type="match status" value="1"/>
</dbReference>
<evidence type="ECO:0000313" key="3">
    <source>
        <dbReference type="Proteomes" id="UP000011116"/>
    </source>
</evidence>
<reference evidence="2" key="3">
    <citation type="submission" date="2022-01" db="UniProtKB">
        <authorList>
            <consortium name="EnsemblPlants"/>
        </authorList>
    </citation>
    <scope>IDENTIFICATION</scope>
    <source>
        <strain evidence="2">subsp. vulgare</strain>
    </source>
</reference>
<dbReference type="PANTHER" id="PTHR31111">
    <property type="entry name" value="BNAA05G37150D PROTEIN-RELATED"/>
    <property type="match status" value="1"/>
</dbReference>
<feature type="domain" description="F-box" evidence="1">
    <location>
        <begin position="34"/>
        <end position="79"/>
    </location>
</feature>
<evidence type="ECO:0000313" key="2">
    <source>
        <dbReference type="EnsemblPlants" id="HORVU.MOREX.r3.2HG0132050.1.CDS1"/>
    </source>
</evidence>
<dbReference type="Gene3D" id="1.20.1280.50">
    <property type="match status" value="1"/>
</dbReference>
<dbReference type="Proteomes" id="UP000011116">
    <property type="component" value="Chromosome 2H"/>
</dbReference>